<dbReference type="AlphaFoldDB" id="A0A9X8Y9A5"/>
<reference evidence="1 2" key="1">
    <citation type="submission" date="2019-03" db="EMBL/GenBank/DDBJ databases">
        <title>Genomic Encyclopedia of Type Strains, Phase IV (KMG-IV): sequencing the most valuable type-strain genomes for metagenomic binning, comparative biology and taxonomic classification.</title>
        <authorList>
            <person name="Goeker M."/>
        </authorList>
    </citation>
    <scope>NUCLEOTIDE SEQUENCE [LARGE SCALE GENOMIC DNA]</scope>
    <source>
        <strain evidence="1 2">DSM 100433</strain>
    </source>
</reference>
<sequence>MTVYINRVGSAPDFDALPIAKLLDYPGEKRDFRPFAQAQFALGEKALFVRLMAFEVGPDPQSRLSVALEGGVLLSCFPGGRLEELGGGGLGAKAQEIGSEDLQGIYWGADLALPLAPLSNRLGRTPAVGMTMRGNVFKSLHGGKTGRDHFGCLFPCSPFDLGDEGQVRSFLAKPGFGELTIVGY</sequence>
<protein>
    <submittedName>
        <fullName evidence="1">Uncharacterized protein</fullName>
    </submittedName>
</protein>
<name>A0A9X8Y9A5_9FIRM</name>
<accession>A0A9X8Y9A5</accession>
<evidence type="ECO:0000313" key="2">
    <source>
        <dbReference type="Proteomes" id="UP000294682"/>
    </source>
</evidence>
<organism evidence="1 2">
    <name type="scientific">Harryflintia acetispora</name>
    <dbReference type="NCBI Taxonomy" id="1849041"/>
    <lineage>
        <taxon>Bacteria</taxon>
        <taxon>Bacillati</taxon>
        <taxon>Bacillota</taxon>
        <taxon>Clostridia</taxon>
        <taxon>Eubacteriales</taxon>
        <taxon>Oscillospiraceae</taxon>
        <taxon>Harryflintia</taxon>
    </lineage>
</organism>
<keyword evidence="2" id="KW-1185">Reference proteome</keyword>
<evidence type="ECO:0000313" key="1">
    <source>
        <dbReference type="EMBL" id="TCL45278.1"/>
    </source>
</evidence>
<gene>
    <name evidence="1" type="ORF">EDD78_101260</name>
</gene>
<dbReference type="RefSeq" id="WP_079700362.1">
    <property type="nucleotide sequence ID" value="NZ_SLUK01000001.1"/>
</dbReference>
<dbReference type="OrthoDB" id="1853550at2"/>
<dbReference type="Proteomes" id="UP000294682">
    <property type="component" value="Unassembled WGS sequence"/>
</dbReference>
<comment type="caution">
    <text evidence="1">The sequence shown here is derived from an EMBL/GenBank/DDBJ whole genome shotgun (WGS) entry which is preliminary data.</text>
</comment>
<dbReference type="EMBL" id="SLUK01000001">
    <property type="protein sequence ID" value="TCL45278.1"/>
    <property type="molecule type" value="Genomic_DNA"/>
</dbReference>
<proteinExistence type="predicted"/>